<reference evidence="14 15" key="1">
    <citation type="journal article" date="2015" name="Genome Biol. Evol.">
        <title>The genome of winter moth (Operophtera brumata) provides a genomic perspective on sexual dimorphism and phenology.</title>
        <authorList>
            <person name="Derks M.F."/>
            <person name="Smit S."/>
            <person name="Salis L."/>
            <person name="Schijlen E."/>
            <person name="Bossers A."/>
            <person name="Mateman C."/>
            <person name="Pijl A.S."/>
            <person name="de Ridder D."/>
            <person name="Groenen M.A."/>
            <person name="Visser M.E."/>
            <person name="Megens H.J."/>
        </authorList>
    </citation>
    <scope>NUCLEOTIDE SEQUENCE [LARGE SCALE GENOMIC DNA]</scope>
    <source>
        <strain evidence="14">WM2013NL</strain>
        <tissue evidence="14">Head and thorax</tissue>
    </source>
</reference>
<dbReference type="InterPro" id="IPR027806">
    <property type="entry name" value="HARBI1_dom"/>
</dbReference>
<comment type="function">
    <text evidence="12">Transposase-derived protein that may have nuclease activity. Does not have transposase activity.</text>
</comment>
<comment type="caution">
    <text evidence="14">The sequence shown here is derived from an EMBL/GenBank/DDBJ whole genome shotgun (WGS) entry which is preliminary data.</text>
</comment>
<keyword evidence="6" id="KW-0963">Cytoplasm</keyword>
<name>A0A0L7LT10_OPEBR</name>
<dbReference type="GO" id="GO:0005737">
    <property type="term" value="C:cytoplasm"/>
    <property type="evidence" value="ECO:0007669"/>
    <property type="project" value="UniProtKB-SubCell"/>
</dbReference>
<dbReference type="PRINTS" id="PR02086">
    <property type="entry name" value="PUTNUCHARBI1"/>
</dbReference>
<evidence type="ECO:0000256" key="2">
    <source>
        <dbReference type="ARBA" id="ARBA00004123"/>
    </source>
</evidence>
<accession>A0A0L7LT10</accession>
<keyword evidence="15" id="KW-1185">Reference proteome</keyword>
<keyword evidence="10" id="KW-0539">Nucleus</keyword>
<evidence type="ECO:0000256" key="5">
    <source>
        <dbReference type="ARBA" id="ARBA00015519"/>
    </source>
</evidence>
<protein>
    <recommendedName>
        <fullName evidence="5">Putative nuclease HARBI1</fullName>
    </recommendedName>
    <alternativeName>
        <fullName evidence="11">Harbinger transposase-derived nuclease</fullName>
    </alternativeName>
</protein>
<evidence type="ECO:0000256" key="7">
    <source>
        <dbReference type="ARBA" id="ARBA00022722"/>
    </source>
</evidence>
<evidence type="ECO:0000313" key="15">
    <source>
        <dbReference type="Proteomes" id="UP000037510"/>
    </source>
</evidence>
<sequence>MSLRYGLYFAILALSKRLEVSNKTDSHIDKVTSVSHSELDDFMGFLEYVEDLDNPHIRPRIVRTRRNPLESLDDLDFFKRYRISREIFLFILHKIDESLEYESDRNCSICPAVQLMVALRFYATGSHLIAVGDIHGIHNSTVSRIVKKVSHAIVGLRRQFIKFPSTVEEIRTCQRQFYSIAQFPFVIGTIDCTHVKIQSPGGVDAELFRNRKGYFSVNVQTVSDAQTRVLNVVARWPGSTHDSAIFTNSTIHHQFESGLYRNSCLLGDSGYPIKQYLLTPYLNPRTVAEENYNTSQIKTRNTVERQYGIMKRRFPALAYGLRIKLDTTIDVIISCCILHNICIQFRENVPSDQDQHMQNVIEEGQINYNTDDPTDGRGIDRRALIDL</sequence>
<dbReference type="GO" id="GO:0016787">
    <property type="term" value="F:hydrolase activity"/>
    <property type="evidence" value="ECO:0007669"/>
    <property type="project" value="UniProtKB-KW"/>
</dbReference>
<evidence type="ECO:0000256" key="1">
    <source>
        <dbReference type="ARBA" id="ARBA00001968"/>
    </source>
</evidence>
<evidence type="ECO:0000256" key="6">
    <source>
        <dbReference type="ARBA" id="ARBA00022490"/>
    </source>
</evidence>
<dbReference type="EMBL" id="JTDY01000151">
    <property type="protein sequence ID" value="KOB78582.1"/>
    <property type="molecule type" value="Genomic_DNA"/>
</dbReference>
<dbReference type="GO" id="GO:0004518">
    <property type="term" value="F:nuclease activity"/>
    <property type="evidence" value="ECO:0007669"/>
    <property type="project" value="UniProtKB-KW"/>
</dbReference>
<dbReference type="PANTHER" id="PTHR22930:SF289">
    <property type="entry name" value="DDE TNP4 DOMAIN-CONTAINING PROTEIN-RELATED"/>
    <property type="match status" value="1"/>
</dbReference>
<evidence type="ECO:0000256" key="8">
    <source>
        <dbReference type="ARBA" id="ARBA00022723"/>
    </source>
</evidence>
<evidence type="ECO:0000256" key="11">
    <source>
        <dbReference type="ARBA" id="ARBA00030126"/>
    </source>
</evidence>
<evidence type="ECO:0000259" key="13">
    <source>
        <dbReference type="Pfam" id="PF13359"/>
    </source>
</evidence>
<dbReference type="Pfam" id="PF13359">
    <property type="entry name" value="DDE_Tnp_4"/>
    <property type="match status" value="1"/>
</dbReference>
<gene>
    <name evidence="14" type="ORF">OBRU01_02378</name>
</gene>
<comment type="cofactor">
    <cofactor evidence="1">
        <name>a divalent metal cation</name>
        <dbReference type="ChEBI" id="CHEBI:60240"/>
    </cofactor>
</comment>
<organism evidence="14 15">
    <name type="scientific">Operophtera brumata</name>
    <name type="common">Winter moth</name>
    <name type="synonym">Phalaena brumata</name>
    <dbReference type="NCBI Taxonomy" id="104452"/>
    <lineage>
        <taxon>Eukaryota</taxon>
        <taxon>Metazoa</taxon>
        <taxon>Ecdysozoa</taxon>
        <taxon>Arthropoda</taxon>
        <taxon>Hexapoda</taxon>
        <taxon>Insecta</taxon>
        <taxon>Pterygota</taxon>
        <taxon>Neoptera</taxon>
        <taxon>Endopterygota</taxon>
        <taxon>Lepidoptera</taxon>
        <taxon>Glossata</taxon>
        <taxon>Ditrysia</taxon>
        <taxon>Geometroidea</taxon>
        <taxon>Geometridae</taxon>
        <taxon>Larentiinae</taxon>
        <taxon>Operophtera</taxon>
    </lineage>
</organism>
<evidence type="ECO:0000256" key="3">
    <source>
        <dbReference type="ARBA" id="ARBA00004496"/>
    </source>
</evidence>
<evidence type="ECO:0000313" key="14">
    <source>
        <dbReference type="EMBL" id="KOB78582.1"/>
    </source>
</evidence>
<keyword evidence="8" id="KW-0479">Metal-binding</keyword>
<evidence type="ECO:0000256" key="9">
    <source>
        <dbReference type="ARBA" id="ARBA00022801"/>
    </source>
</evidence>
<dbReference type="GO" id="GO:0046872">
    <property type="term" value="F:metal ion binding"/>
    <property type="evidence" value="ECO:0007669"/>
    <property type="project" value="UniProtKB-KW"/>
</dbReference>
<dbReference type="AlphaFoldDB" id="A0A0L7LT10"/>
<evidence type="ECO:0000256" key="12">
    <source>
        <dbReference type="ARBA" id="ARBA00045850"/>
    </source>
</evidence>
<dbReference type="GO" id="GO:0005634">
    <property type="term" value="C:nucleus"/>
    <property type="evidence" value="ECO:0007669"/>
    <property type="project" value="UniProtKB-SubCell"/>
</dbReference>
<evidence type="ECO:0000256" key="10">
    <source>
        <dbReference type="ARBA" id="ARBA00023242"/>
    </source>
</evidence>
<evidence type="ECO:0000256" key="4">
    <source>
        <dbReference type="ARBA" id="ARBA00006958"/>
    </source>
</evidence>
<proteinExistence type="inferred from homology"/>
<feature type="domain" description="DDE Tnp4" evidence="13">
    <location>
        <begin position="190"/>
        <end position="340"/>
    </location>
</feature>
<dbReference type="InterPro" id="IPR026103">
    <property type="entry name" value="HARBI1_animal"/>
</dbReference>
<keyword evidence="7" id="KW-0540">Nuclease</keyword>
<keyword evidence="9" id="KW-0378">Hydrolase</keyword>
<comment type="similarity">
    <text evidence="4">Belongs to the HARBI1 family.</text>
</comment>
<dbReference type="InterPro" id="IPR045249">
    <property type="entry name" value="HARBI1-like"/>
</dbReference>
<comment type="subcellular location">
    <subcellularLocation>
        <location evidence="3">Cytoplasm</location>
    </subcellularLocation>
    <subcellularLocation>
        <location evidence="2">Nucleus</location>
    </subcellularLocation>
</comment>
<dbReference type="Proteomes" id="UP000037510">
    <property type="component" value="Unassembled WGS sequence"/>
</dbReference>
<dbReference type="PANTHER" id="PTHR22930">
    <property type="match status" value="1"/>
</dbReference>